<reference evidence="1 2" key="1">
    <citation type="submission" date="2016-11" db="EMBL/GenBank/DDBJ databases">
        <authorList>
            <person name="Jaros S."/>
            <person name="Januszkiewicz K."/>
            <person name="Wedrychowicz H."/>
        </authorList>
    </citation>
    <scope>NUCLEOTIDE SEQUENCE [LARGE SCALE GENOMIC DNA]</scope>
    <source>
        <strain evidence="1 2">ATCC 23634</strain>
    </source>
</reference>
<proteinExistence type="predicted"/>
<organism evidence="1 2">
    <name type="scientific">Devosia enhydra</name>
    <dbReference type="NCBI Taxonomy" id="665118"/>
    <lineage>
        <taxon>Bacteria</taxon>
        <taxon>Pseudomonadati</taxon>
        <taxon>Pseudomonadota</taxon>
        <taxon>Alphaproteobacteria</taxon>
        <taxon>Hyphomicrobiales</taxon>
        <taxon>Devosiaceae</taxon>
        <taxon>Devosia</taxon>
    </lineage>
</organism>
<dbReference type="STRING" id="665118.SAMN02983003_3089"/>
<evidence type="ECO:0000313" key="1">
    <source>
        <dbReference type="EMBL" id="SFZ85917.1"/>
    </source>
</evidence>
<dbReference type="AlphaFoldDB" id="A0A1K2I0K0"/>
<sequence length="214" mass="22900">MRGSRVRAGVRAASLNGRRSRPLSASQVCLHCLRTAPRIRASAGLPRGFPRAAGSPDMGRSTARYARGAGTVRNRTGGCQGTAGRAARASVAMPQLAAPRSCGQYAGRVRCLIPASMPDDSFIFYDDPVSDNPEAHMSSQRADKSAAADPQFVAVLYLARHTRDNLVAPSAQFFAQVGKACDNAIDKMSEHDIAVGLLERHRLHSWCQAGSIRL</sequence>
<keyword evidence="2" id="KW-1185">Reference proteome</keyword>
<dbReference type="Proteomes" id="UP000183447">
    <property type="component" value="Unassembled WGS sequence"/>
</dbReference>
<name>A0A1K2I0K0_9HYPH</name>
<accession>A0A1K2I0K0</accession>
<gene>
    <name evidence="1" type="ORF">SAMN02983003_3089</name>
</gene>
<evidence type="ECO:0000313" key="2">
    <source>
        <dbReference type="Proteomes" id="UP000183447"/>
    </source>
</evidence>
<protein>
    <submittedName>
        <fullName evidence="1">Uncharacterized protein</fullName>
    </submittedName>
</protein>
<dbReference type="EMBL" id="FPKU01000003">
    <property type="protein sequence ID" value="SFZ85917.1"/>
    <property type="molecule type" value="Genomic_DNA"/>
</dbReference>